<feature type="region of interest" description="Disordered" evidence="3">
    <location>
        <begin position="139"/>
        <end position="159"/>
    </location>
</feature>
<dbReference type="InterPro" id="IPR008922">
    <property type="entry name" value="Di-copper_centre_dom_sf"/>
</dbReference>
<dbReference type="GO" id="GO:0046872">
    <property type="term" value="F:metal ion binding"/>
    <property type="evidence" value="ECO:0007669"/>
    <property type="project" value="UniProtKB-KW"/>
</dbReference>
<dbReference type="PROSITE" id="PS00497">
    <property type="entry name" value="TYROSINASE_1"/>
    <property type="match status" value="1"/>
</dbReference>
<dbReference type="EMBL" id="CADCVQ010000166">
    <property type="protein sequence ID" value="CAA9530228.1"/>
    <property type="molecule type" value="Genomic_DNA"/>
</dbReference>
<dbReference type="GO" id="GO:0016491">
    <property type="term" value="F:oxidoreductase activity"/>
    <property type="evidence" value="ECO:0007669"/>
    <property type="project" value="InterPro"/>
</dbReference>
<keyword evidence="2" id="KW-0186">Copper</keyword>
<feature type="region of interest" description="Disordered" evidence="3">
    <location>
        <begin position="109"/>
        <end position="128"/>
    </location>
</feature>
<dbReference type="AlphaFoldDB" id="A0A6J4TRP8"/>
<gene>
    <name evidence="6" type="ORF">AVDCRST_MAG67-4082</name>
</gene>
<dbReference type="PROSITE" id="PS00498">
    <property type="entry name" value="TYROSINASE_2"/>
    <property type="match status" value="1"/>
</dbReference>
<feature type="compositionally biased region" description="Polar residues" evidence="3">
    <location>
        <begin position="139"/>
        <end position="151"/>
    </location>
</feature>
<accession>A0A6J4TRP8</accession>
<dbReference type="PANTHER" id="PTHR11474">
    <property type="entry name" value="TYROSINASE FAMILY MEMBER"/>
    <property type="match status" value="1"/>
</dbReference>
<evidence type="ECO:0000256" key="1">
    <source>
        <dbReference type="ARBA" id="ARBA00022723"/>
    </source>
</evidence>
<reference evidence="6" key="1">
    <citation type="submission" date="2020-02" db="EMBL/GenBank/DDBJ databases">
        <authorList>
            <person name="Meier V. D."/>
        </authorList>
    </citation>
    <scope>NUCLEOTIDE SEQUENCE</scope>
    <source>
        <strain evidence="6">AVDCRST_MAG67</strain>
    </source>
</reference>
<evidence type="ECO:0000259" key="5">
    <source>
        <dbReference type="PROSITE" id="PS00498"/>
    </source>
</evidence>
<name>A0A6J4TRP8_9ACTN</name>
<dbReference type="Pfam" id="PF00264">
    <property type="entry name" value="Tyrosinase"/>
    <property type="match status" value="1"/>
</dbReference>
<dbReference type="InterPro" id="IPR002227">
    <property type="entry name" value="Tyrosinase_Cu-bd"/>
</dbReference>
<evidence type="ECO:0000256" key="3">
    <source>
        <dbReference type="SAM" id="MobiDB-lite"/>
    </source>
</evidence>
<evidence type="ECO:0000256" key="2">
    <source>
        <dbReference type="ARBA" id="ARBA00023008"/>
    </source>
</evidence>
<evidence type="ECO:0000259" key="4">
    <source>
        <dbReference type="PROSITE" id="PS00497"/>
    </source>
</evidence>
<evidence type="ECO:0000313" key="6">
    <source>
        <dbReference type="EMBL" id="CAA9530228.1"/>
    </source>
</evidence>
<feature type="domain" description="Tyrosinase copper-binding" evidence="4">
    <location>
        <begin position="65"/>
        <end position="82"/>
    </location>
</feature>
<proteinExistence type="predicted"/>
<dbReference type="PRINTS" id="PR00092">
    <property type="entry name" value="TYROSINASE"/>
</dbReference>
<dbReference type="PANTHER" id="PTHR11474:SF76">
    <property type="entry name" value="SHKT DOMAIN-CONTAINING PROTEIN"/>
    <property type="match status" value="1"/>
</dbReference>
<sequence>MPTVPIAPRVPAPPLRWRRNATQLTAQQLADLRRAMTRMQAIGDDRGYMRHAGIHGLPLPISCQHGTNLFLPWHRAYLYFFERALRDLVRGIAQPFWDWTTTQSIPTAYSAQQDPSGAPNPLHHGTCDPLALQQAQNMNPPINLPAQTSRQPGLPGTQLPTPQDIDEILEIKDFFTFSNELESWHGRIHVWVGGSRHMRHVPLAAFDPLFWAHHCQIDRLWRIWQLRHAPPSFTSGFMGTALPPFPMTVAQTMNVRALGYDYATTAVRVRVPAPTPVGGGGGR</sequence>
<dbReference type="InterPro" id="IPR050316">
    <property type="entry name" value="Tyrosinase/Hemocyanin"/>
</dbReference>
<dbReference type="SUPFAM" id="SSF48056">
    <property type="entry name" value="Di-copper centre-containing domain"/>
    <property type="match status" value="1"/>
</dbReference>
<keyword evidence="1" id="KW-0479">Metal-binding</keyword>
<organism evidence="6">
    <name type="scientific">uncultured Solirubrobacteraceae bacterium</name>
    <dbReference type="NCBI Taxonomy" id="1162706"/>
    <lineage>
        <taxon>Bacteria</taxon>
        <taxon>Bacillati</taxon>
        <taxon>Actinomycetota</taxon>
        <taxon>Thermoleophilia</taxon>
        <taxon>Solirubrobacterales</taxon>
        <taxon>Solirubrobacteraceae</taxon>
        <taxon>environmental samples</taxon>
    </lineage>
</organism>
<feature type="domain" description="Tyrosinase copper-binding" evidence="5">
    <location>
        <begin position="207"/>
        <end position="218"/>
    </location>
</feature>
<protein>
    <recommendedName>
        <fullName evidence="4 5">Tyrosinase copper-binding domain-containing protein</fullName>
    </recommendedName>
</protein>
<dbReference type="Gene3D" id="1.10.1280.10">
    <property type="entry name" value="Di-copper center containing domain from catechol oxidase"/>
    <property type="match status" value="1"/>
</dbReference>